<dbReference type="Gene3D" id="1.10.1280.10">
    <property type="entry name" value="Di-copper center containing domain from catechol oxidase"/>
    <property type="match status" value="1"/>
</dbReference>
<reference evidence="1" key="1">
    <citation type="submission" date="2010-05" db="EMBL/GenBank/DDBJ databases">
        <title>The Genome Sequence of Magnaporthe poae strain ATCC 64411.</title>
        <authorList>
            <consortium name="The Broad Institute Genome Sequencing Platform"/>
            <consortium name="Broad Institute Genome Sequencing Center for Infectious Disease"/>
            <person name="Ma L.-J."/>
            <person name="Dead R."/>
            <person name="Young S."/>
            <person name="Zeng Q."/>
            <person name="Koehrsen M."/>
            <person name="Alvarado L."/>
            <person name="Berlin A."/>
            <person name="Chapman S.B."/>
            <person name="Chen Z."/>
            <person name="Freedman E."/>
            <person name="Gellesch M."/>
            <person name="Goldberg J."/>
            <person name="Griggs A."/>
            <person name="Gujja S."/>
            <person name="Heilman E.R."/>
            <person name="Heiman D."/>
            <person name="Hepburn T."/>
            <person name="Howarth C."/>
            <person name="Jen D."/>
            <person name="Larson L."/>
            <person name="Mehta T."/>
            <person name="Neiman D."/>
            <person name="Pearson M."/>
            <person name="Roberts A."/>
            <person name="Saif S."/>
            <person name="Shea T."/>
            <person name="Shenoy N."/>
            <person name="Sisk P."/>
            <person name="Stolte C."/>
            <person name="Sykes S."/>
            <person name="Walk T."/>
            <person name="White J."/>
            <person name="Yandava C."/>
            <person name="Haas B."/>
            <person name="Nusbaum C."/>
            <person name="Birren B."/>
        </authorList>
    </citation>
    <scope>NUCLEOTIDE SEQUENCE</scope>
    <source>
        <strain evidence="1">ATCC 64411</strain>
    </source>
</reference>
<organism evidence="2 3">
    <name type="scientific">Magnaporthiopsis poae (strain ATCC 64411 / 73-15)</name>
    <name type="common">Kentucky bluegrass fungus</name>
    <name type="synonym">Magnaporthe poae</name>
    <dbReference type="NCBI Taxonomy" id="644358"/>
    <lineage>
        <taxon>Eukaryota</taxon>
        <taxon>Fungi</taxon>
        <taxon>Dikarya</taxon>
        <taxon>Ascomycota</taxon>
        <taxon>Pezizomycotina</taxon>
        <taxon>Sordariomycetes</taxon>
        <taxon>Sordariomycetidae</taxon>
        <taxon>Magnaporthales</taxon>
        <taxon>Magnaporthaceae</taxon>
        <taxon>Magnaporthiopsis</taxon>
    </lineage>
</organism>
<keyword evidence="3" id="KW-1185">Reference proteome</keyword>
<dbReference type="EnsemblFungi" id="MAPG_10523T0">
    <property type="protein sequence ID" value="MAPG_10523T0"/>
    <property type="gene ID" value="MAPG_10523"/>
</dbReference>
<dbReference type="Proteomes" id="UP000011715">
    <property type="component" value="Unassembled WGS sequence"/>
</dbReference>
<protein>
    <submittedName>
        <fullName evidence="1 2">Uncharacterized protein</fullName>
    </submittedName>
</protein>
<dbReference type="InterPro" id="IPR008922">
    <property type="entry name" value="Di-copper_centre_dom_sf"/>
</dbReference>
<dbReference type="EMBL" id="GL876975">
    <property type="protein sequence ID" value="KLU90671.1"/>
    <property type="molecule type" value="Genomic_DNA"/>
</dbReference>
<accession>A0A0C4ECT8</accession>
<name>A0A0C4ECT8_MAGP6</name>
<gene>
    <name evidence="1" type="ORF">MAPG_10523</name>
</gene>
<reference evidence="2" key="5">
    <citation type="submission" date="2015-06" db="UniProtKB">
        <authorList>
            <consortium name="EnsemblFungi"/>
        </authorList>
    </citation>
    <scope>IDENTIFICATION</scope>
    <source>
        <strain evidence="2">ATCC 64411</strain>
    </source>
</reference>
<dbReference type="SUPFAM" id="SSF48056">
    <property type="entry name" value="Di-copper centre-containing domain"/>
    <property type="match status" value="1"/>
</dbReference>
<reference evidence="3" key="2">
    <citation type="submission" date="2010-05" db="EMBL/GenBank/DDBJ databases">
        <title>The genome sequence of Magnaporthe poae strain ATCC 64411.</title>
        <authorList>
            <person name="Ma L.-J."/>
            <person name="Dead R."/>
            <person name="Young S."/>
            <person name="Zeng Q."/>
            <person name="Koehrsen M."/>
            <person name="Alvarado L."/>
            <person name="Berlin A."/>
            <person name="Chapman S.B."/>
            <person name="Chen Z."/>
            <person name="Freedman E."/>
            <person name="Gellesch M."/>
            <person name="Goldberg J."/>
            <person name="Griggs A."/>
            <person name="Gujja S."/>
            <person name="Heilman E.R."/>
            <person name="Heiman D."/>
            <person name="Hepburn T."/>
            <person name="Howarth C."/>
            <person name="Jen D."/>
            <person name="Larson L."/>
            <person name="Mehta T."/>
            <person name="Neiman D."/>
            <person name="Pearson M."/>
            <person name="Roberts A."/>
            <person name="Saif S."/>
            <person name="Shea T."/>
            <person name="Shenoy N."/>
            <person name="Sisk P."/>
            <person name="Stolte C."/>
            <person name="Sykes S."/>
            <person name="Walk T."/>
            <person name="White J."/>
            <person name="Yandava C."/>
            <person name="Haas B."/>
            <person name="Nusbaum C."/>
            <person name="Birren B."/>
        </authorList>
    </citation>
    <scope>NUCLEOTIDE SEQUENCE [LARGE SCALE GENOMIC DNA]</scope>
    <source>
        <strain evidence="3">ATCC 64411 / 73-15</strain>
    </source>
</reference>
<dbReference type="AlphaFoldDB" id="A0A0C4ECT8"/>
<proteinExistence type="predicted"/>
<reference evidence="2" key="4">
    <citation type="journal article" date="2015" name="G3 (Bethesda)">
        <title>Genome sequences of three phytopathogenic species of the Magnaporthaceae family of fungi.</title>
        <authorList>
            <person name="Okagaki L.H."/>
            <person name="Nunes C.C."/>
            <person name="Sailsbery J."/>
            <person name="Clay B."/>
            <person name="Brown D."/>
            <person name="John T."/>
            <person name="Oh Y."/>
            <person name="Young N."/>
            <person name="Fitzgerald M."/>
            <person name="Haas B.J."/>
            <person name="Zeng Q."/>
            <person name="Young S."/>
            <person name="Adiconis X."/>
            <person name="Fan L."/>
            <person name="Levin J.Z."/>
            <person name="Mitchell T.K."/>
            <person name="Okubara P.A."/>
            <person name="Farman M.L."/>
            <person name="Kohn L.M."/>
            <person name="Birren B."/>
            <person name="Ma L.-J."/>
            <person name="Dean R.A."/>
        </authorList>
    </citation>
    <scope>NUCLEOTIDE SEQUENCE</scope>
    <source>
        <strain evidence="2">ATCC 64411 / 73-15</strain>
    </source>
</reference>
<reference evidence="1" key="3">
    <citation type="submission" date="2011-03" db="EMBL/GenBank/DDBJ databases">
        <title>Annotation of Magnaporthe poae ATCC 64411.</title>
        <authorList>
            <person name="Ma L.-J."/>
            <person name="Dead R."/>
            <person name="Young S.K."/>
            <person name="Zeng Q."/>
            <person name="Gargeya S."/>
            <person name="Fitzgerald M."/>
            <person name="Haas B."/>
            <person name="Abouelleil A."/>
            <person name="Alvarado L."/>
            <person name="Arachchi H.M."/>
            <person name="Berlin A."/>
            <person name="Brown A."/>
            <person name="Chapman S.B."/>
            <person name="Chen Z."/>
            <person name="Dunbar C."/>
            <person name="Freedman E."/>
            <person name="Gearin G."/>
            <person name="Gellesch M."/>
            <person name="Goldberg J."/>
            <person name="Griggs A."/>
            <person name="Gujja S."/>
            <person name="Heiman D."/>
            <person name="Howarth C."/>
            <person name="Larson L."/>
            <person name="Lui A."/>
            <person name="MacDonald P.J.P."/>
            <person name="Mehta T."/>
            <person name="Montmayeur A."/>
            <person name="Murphy C."/>
            <person name="Neiman D."/>
            <person name="Pearson M."/>
            <person name="Priest M."/>
            <person name="Roberts A."/>
            <person name="Saif S."/>
            <person name="Shea T."/>
            <person name="Shenoy N."/>
            <person name="Sisk P."/>
            <person name="Stolte C."/>
            <person name="Sykes S."/>
            <person name="Yandava C."/>
            <person name="Wortman J."/>
            <person name="Nusbaum C."/>
            <person name="Birren B."/>
        </authorList>
    </citation>
    <scope>NUCLEOTIDE SEQUENCE</scope>
    <source>
        <strain evidence="1">ATCC 64411</strain>
    </source>
</reference>
<sequence length="138" mass="15337">MVGGGHCLWRELPEAFKPAVYAKIKPLITSEGVAEVQAMGNWSLYHGELKGSPHGIIHASFGGDINPTTSPNVDRLWWLWQQANFTRLFEYGGQALLPNMAEPKTATLDDPILMGGITEDVKIQDVMDTRSELLCYTY</sequence>
<evidence type="ECO:0000313" key="2">
    <source>
        <dbReference type="EnsemblFungi" id="MAPG_10523T0"/>
    </source>
</evidence>
<dbReference type="VEuPathDB" id="FungiDB:MAPG_10523"/>
<dbReference type="STRING" id="644358.A0A0C4ECT8"/>
<dbReference type="OrthoDB" id="6132182at2759"/>
<evidence type="ECO:0000313" key="1">
    <source>
        <dbReference type="EMBL" id="KLU90671.1"/>
    </source>
</evidence>
<dbReference type="EMBL" id="ADBL01002351">
    <property type="status" value="NOT_ANNOTATED_CDS"/>
    <property type="molecule type" value="Genomic_DNA"/>
</dbReference>
<evidence type="ECO:0000313" key="3">
    <source>
        <dbReference type="Proteomes" id="UP000011715"/>
    </source>
</evidence>